<dbReference type="Proteomes" id="UP001054837">
    <property type="component" value="Unassembled WGS sequence"/>
</dbReference>
<accession>A0AAV4TH02</accession>
<organism evidence="1 2">
    <name type="scientific">Caerostris darwini</name>
    <dbReference type="NCBI Taxonomy" id="1538125"/>
    <lineage>
        <taxon>Eukaryota</taxon>
        <taxon>Metazoa</taxon>
        <taxon>Ecdysozoa</taxon>
        <taxon>Arthropoda</taxon>
        <taxon>Chelicerata</taxon>
        <taxon>Arachnida</taxon>
        <taxon>Araneae</taxon>
        <taxon>Araneomorphae</taxon>
        <taxon>Entelegynae</taxon>
        <taxon>Araneoidea</taxon>
        <taxon>Araneidae</taxon>
        <taxon>Caerostris</taxon>
    </lineage>
</organism>
<keyword evidence="2" id="KW-1185">Reference proteome</keyword>
<dbReference type="EMBL" id="BPLQ01009584">
    <property type="protein sequence ID" value="GIY45014.1"/>
    <property type="molecule type" value="Genomic_DNA"/>
</dbReference>
<reference evidence="1 2" key="1">
    <citation type="submission" date="2021-06" db="EMBL/GenBank/DDBJ databases">
        <title>Caerostris darwini draft genome.</title>
        <authorList>
            <person name="Kono N."/>
            <person name="Arakawa K."/>
        </authorList>
    </citation>
    <scope>NUCLEOTIDE SEQUENCE [LARGE SCALE GENOMIC DNA]</scope>
</reference>
<evidence type="ECO:0000313" key="1">
    <source>
        <dbReference type="EMBL" id="GIY45014.1"/>
    </source>
</evidence>
<sequence>METFPERQYVNSNALGSEERNCLVLVQNLERVKADLVQTDFLQYQDSSFPSRKSIHPTVEIPIKKKEWLTPSCIEPNQLNLPIRRTAISYLTFSDWTGETDDGPDKNMLRRRSPEITDLNPSFQGYPIL</sequence>
<name>A0AAV4TH02_9ARAC</name>
<gene>
    <name evidence="1" type="ORF">CDAR_267421</name>
</gene>
<evidence type="ECO:0000313" key="2">
    <source>
        <dbReference type="Proteomes" id="UP001054837"/>
    </source>
</evidence>
<comment type="caution">
    <text evidence="1">The sequence shown here is derived from an EMBL/GenBank/DDBJ whole genome shotgun (WGS) entry which is preliminary data.</text>
</comment>
<dbReference type="AlphaFoldDB" id="A0AAV4TH02"/>
<proteinExistence type="predicted"/>
<protein>
    <submittedName>
        <fullName evidence="1">Uncharacterized protein</fullName>
    </submittedName>
</protein>